<feature type="non-terminal residue" evidence="1">
    <location>
        <position position="52"/>
    </location>
</feature>
<comment type="caution">
    <text evidence="1">The sequence shown here is derived from an EMBL/GenBank/DDBJ whole genome shotgun (WGS) entry which is preliminary data.</text>
</comment>
<accession>A0A0F9G438</accession>
<dbReference type="EMBL" id="LAZR01019169">
    <property type="protein sequence ID" value="KKL93504.1"/>
    <property type="molecule type" value="Genomic_DNA"/>
</dbReference>
<evidence type="ECO:0000313" key="1">
    <source>
        <dbReference type="EMBL" id="KKL93504.1"/>
    </source>
</evidence>
<name>A0A0F9G438_9ZZZZ</name>
<organism evidence="1">
    <name type="scientific">marine sediment metagenome</name>
    <dbReference type="NCBI Taxonomy" id="412755"/>
    <lineage>
        <taxon>unclassified sequences</taxon>
        <taxon>metagenomes</taxon>
        <taxon>ecological metagenomes</taxon>
    </lineage>
</organism>
<sequence>MLLWDFKVGLMNLALTRMIKSAGLTNQIPTLGKNVGLINKIPTRKKMKFVCS</sequence>
<proteinExistence type="predicted"/>
<dbReference type="AlphaFoldDB" id="A0A0F9G438"/>
<protein>
    <submittedName>
        <fullName evidence="1">Uncharacterized protein</fullName>
    </submittedName>
</protein>
<reference evidence="1" key="1">
    <citation type="journal article" date="2015" name="Nature">
        <title>Complex archaea that bridge the gap between prokaryotes and eukaryotes.</title>
        <authorList>
            <person name="Spang A."/>
            <person name="Saw J.H."/>
            <person name="Jorgensen S.L."/>
            <person name="Zaremba-Niedzwiedzka K."/>
            <person name="Martijn J."/>
            <person name="Lind A.E."/>
            <person name="van Eijk R."/>
            <person name="Schleper C."/>
            <person name="Guy L."/>
            <person name="Ettema T.J."/>
        </authorList>
    </citation>
    <scope>NUCLEOTIDE SEQUENCE</scope>
</reference>
<gene>
    <name evidence="1" type="ORF">LCGC14_1874050</name>
</gene>